<organism evidence="1">
    <name type="scientific">Notodromas monacha</name>
    <dbReference type="NCBI Taxonomy" id="399045"/>
    <lineage>
        <taxon>Eukaryota</taxon>
        <taxon>Metazoa</taxon>
        <taxon>Ecdysozoa</taxon>
        <taxon>Arthropoda</taxon>
        <taxon>Crustacea</taxon>
        <taxon>Oligostraca</taxon>
        <taxon>Ostracoda</taxon>
        <taxon>Podocopa</taxon>
        <taxon>Podocopida</taxon>
        <taxon>Cypridocopina</taxon>
        <taxon>Cypridoidea</taxon>
        <taxon>Cyprididae</taxon>
        <taxon>Notodromas</taxon>
    </lineage>
</organism>
<dbReference type="EMBL" id="CAJPEX010004873">
    <property type="protein sequence ID" value="CAG0923281.1"/>
    <property type="molecule type" value="Genomic_DNA"/>
</dbReference>
<gene>
    <name evidence="1" type="ORF">NMOB1V02_LOCUS10747</name>
</gene>
<keyword evidence="2" id="KW-1185">Reference proteome</keyword>
<protein>
    <submittedName>
        <fullName evidence="1">Uncharacterized protein</fullName>
    </submittedName>
</protein>
<dbReference type="AlphaFoldDB" id="A0A7R9BZ89"/>
<dbReference type="EMBL" id="OA886910">
    <property type="protein sequence ID" value="CAD7283129.1"/>
    <property type="molecule type" value="Genomic_DNA"/>
</dbReference>
<reference evidence="1" key="1">
    <citation type="submission" date="2020-11" db="EMBL/GenBank/DDBJ databases">
        <authorList>
            <person name="Tran Van P."/>
        </authorList>
    </citation>
    <scope>NUCLEOTIDE SEQUENCE</scope>
</reference>
<proteinExistence type="predicted"/>
<evidence type="ECO:0000313" key="1">
    <source>
        <dbReference type="EMBL" id="CAD7283129.1"/>
    </source>
</evidence>
<name>A0A7R9BZ89_9CRUS</name>
<dbReference type="Proteomes" id="UP000678499">
    <property type="component" value="Unassembled WGS sequence"/>
</dbReference>
<sequence length="83" mass="9442">MGSIKSSLYPGMPHRRYSQICLKRAPTKSGSARNPLAAKARILQSQKWLQNVNPRFSLRMATTTTSSIPLKWMLMPLKQQVQE</sequence>
<evidence type="ECO:0000313" key="2">
    <source>
        <dbReference type="Proteomes" id="UP000678499"/>
    </source>
</evidence>
<accession>A0A7R9BZ89</accession>